<feature type="region of interest" description="Disordered" evidence="1">
    <location>
        <begin position="1"/>
        <end position="47"/>
    </location>
</feature>
<evidence type="ECO:0000313" key="3">
    <source>
        <dbReference type="Proteomes" id="UP000186108"/>
    </source>
</evidence>
<dbReference type="Proteomes" id="UP000186108">
    <property type="component" value="Plasmid pR1CP1"/>
</dbReference>
<dbReference type="EMBL" id="CP009112">
    <property type="protein sequence ID" value="ANS31870.1"/>
    <property type="molecule type" value="Genomic_DNA"/>
</dbReference>
<geneLocation type="plasmid" evidence="3">
    <name>pr1cp1</name>
</geneLocation>
<organism evidence="2 3">
    <name type="scientific">Rhodococcus opacus</name>
    <name type="common">Nocardia opaca</name>
    <dbReference type="NCBI Taxonomy" id="37919"/>
    <lineage>
        <taxon>Bacteria</taxon>
        <taxon>Bacillati</taxon>
        <taxon>Actinomycetota</taxon>
        <taxon>Actinomycetes</taxon>
        <taxon>Mycobacteriales</taxon>
        <taxon>Nocardiaceae</taxon>
        <taxon>Rhodococcus</taxon>
    </lineage>
</organism>
<feature type="region of interest" description="Disordered" evidence="1">
    <location>
        <begin position="151"/>
        <end position="190"/>
    </location>
</feature>
<proteinExistence type="predicted"/>
<gene>
    <name evidence="2" type="ORF">R1CP_36320</name>
</gene>
<sequence length="190" mass="20792">MQVDPGRPLRPRGYDIPVTGLSGLIEQPVQRAPHASPPRRPPTTVDRRHIVLGGSSTSYMPCRVSCSQAGWNETSAPRCRQPAQGVSAGDHGGRNVQECRSRYRRRPSPGPVPDRGRHHPNQDRARCQRTKLLKIPGVGVVTRRTSWLAQAIPRGSSTRRRSRVTAAPRSSRLPAPTNNATDCPGPVTEP</sequence>
<reference evidence="2 3" key="1">
    <citation type="submission" date="2014-07" db="EMBL/GenBank/DDBJ databases">
        <authorList>
            <person name="Zhang J.E."/>
            <person name="Yang H."/>
            <person name="Guo J."/>
            <person name="Deng Z."/>
            <person name="Luo H."/>
            <person name="Luo M."/>
            <person name="Zhao B."/>
        </authorList>
    </citation>
    <scope>NUCLEOTIDE SEQUENCE [LARGE SCALE GENOMIC DNA]</scope>
    <source>
        <strain evidence="2 3">1CP</strain>
        <plasmid evidence="3">Plasmid pr1cp1</plasmid>
    </source>
</reference>
<name>A0A1B1KH22_RHOOP</name>
<accession>A0A1B1KH22</accession>
<evidence type="ECO:0000313" key="2">
    <source>
        <dbReference type="EMBL" id="ANS31870.1"/>
    </source>
</evidence>
<evidence type="ECO:0000256" key="1">
    <source>
        <dbReference type="SAM" id="MobiDB-lite"/>
    </source>
</evidence>
<keyword evidence="2" id="KW-0614">Plasmid</keyword>
<feature type="region of interest" description="Disordered" evidence="1">
    <location>
        <begin position="82"/>
        <end position="128"/>
    </location>
</feature>
<protein>
    <submittedName>
        <fullName evidence="2">Uncharacterized protein</fullName>
    </submittedName>
</protein>
<dbReference type="AlphaFoldDB" id="A0A1B1KH22"/>
<feature type="compositionally biased region" description="Basic and acidic residues" evidence="1">
    <location>
        <begin position="91"/>
        <end position="101"/>
    </location>
</feature>